<accession>A0ABP8E297</accession>
<comment type="caution">
    <text evidence="7">The sequence shown here is derived from an EMBL/GenBank/DDBJ whole genome shotgun (WGS) entry which is preliminary data.</text>
</comment>
<dbReference type="InterPro" id="IPR001029">
    <property type="entry name" value="Flagellin_N"/>
</dbReference>
<sequence>MGFQINTNLAANNTYRNLNSTQNSLSSSLEKLSSGLRINRAADDAAGLAISEGLKSQVGGLTVAARNAQDGVSVVQTAEGGLTETQSILQRMRDLAVQAGNDSNNDDSRKAISTEVSSLTDELTRISSSTNFNGINLLDGSAGGGSGKLAFQVGANGDAASQITVDLSGANVKSIATTLASGTTATGGTSFTVDTTAVTSGTATFSSVKGGVTTSVTTGTLSGTGTGGSFKSVDEYATALTNDASFSSKFAVTVEKDANGAGTGIVVTAKDGGAVDTTAPAAAGLGTGSAAPSTVGIKFDTAAHAQAAITAIDAQITAVSTARAGIGAVQNRFNHAINVTNVAQENLTAAQSRITDTDMAQEMVKYTRANILSQAGTAMLAQANQSTQGVLSLLR</sequence>
<organism evidence="7 8">
    <name type="scientific">Frondihabitans peucedani</name>
    <dbReference type="NCBI Taxonomy" id="598626"/>
    <lineage>
        <taxon>Bacteria</taxon>
        <taxon>Bacillati</taxon>
        <taxon>Actinomycetota</taxon>
        <taxon>Actinomycetes</taxon>
        <taxon>Micrococcales</taxon>
        <taxon>Microbacteriaceae</taxon>
        <taxon>Frondihabitans</taxon>
    </lineage>
</organism>
<dbReference type="PANTHER" id="PTHR42792">
    <property type="entry name" value="FLAGELLIN"/>
    <property type="match status" value="1"/>
</dbReference>
<dbReference type="Gene3D" id="6.10.10.10">
    <property type="entry name" value="Flagellar export chaperone, C-terminal domain"/>
    <property type="match status" value="1"/>
</dbReference>
<dbReference type="InterPro" id="IPR001492">
    <property type="entry name" value="Flagellin"/>
</dbReference>
<evidence type="ECO:0000313" key="8">
    <source>
        <dbReference type="Proteomes" id="UP001501594"/>
    </source>
</evidence>
<evidence type="ECO:0000256" key="2">
    <source>
        <dbReference type="ARBA" id="ARBA00020110"/>
    </source>
</evidence>
<evidence type="ECO:0000256" key="4">
    <source>
        <dbReference type="RuleBase" id="RU362073"/>
    </source>
</evidence>
<proteinExistence type="inferred from homology"/>
<dbReference type="EMBL" id="BAABAU010000001">
    <property type="protein sequence ID" value="GAA4266341.1"/>
    <property type="molecule type" value="Genomic_DNA"/>
</dbReference>
<keyword evidence="7" id="KW-0969">Cilium</keyword>
<feature type="domain" description="Flagellin C-terminal" evidence="6">
    <location>
        <begin position="309"/>
        <end position="394"/>
    </location>
</feature>
<keyword evidence="3 4" id="KW-0975">Bacterial flagellum</keyword>
<evidence type="ECO:0000256" key="1">
    <source>
        <dbReference type="ARBA" id="ARBA00005709"/>
    </source>
</evidence>
<keyword evidence="7" id="KW-0966">Cell projection</keyword>
<dbReference type="PANTHER" id="PTHR42792:SF2">
    <property type="entry name" value="FLAGELLIN"/>
    <property type="match status" value="1"/>
</dbReference>
<comment type="subcellular location">
    <subcellularLocation>
        <location evidence="4">Secreted</location>
    </subcellularLocation>
    <subcellularLocation>
        <location evidence="4">Bacterial flagellum</location>
    </subcellularLocation>
</comment>
<dbReference type="Proteomes" id="UP001501594">
    <property type="component" value="Unassembled WGS sequence"/>
</dbReference>
<gene>
    <name evidence="7" type="ORF">GCM10022256_19530</name>
</gene>
<evidence type="ECO:0000259" key="5">
    <source>
        <dbReference type="Pfam" id="PF00669"/>
    </source>
</evidence>
<keyword evidence="4" id="KW-0964">Secreted</keyword>
<dbReference type="RefSeq" id="WP_425552877.1">
    <property type="nucleotide sequence ID" value="NZ_BAABAU010000001.1"/>
</dbReference>
<evidence type="ECO:0000259" key="6">
    <source>
        <dbReference type="Pfam" id="PF00700"/>
    </source>
</evidence>
<dbReference type="SUPFAM" id="SSF64518">
    <property type="entry name" value="Phase 1 flagellin"/>
    <property type="match status" value="1"/>
</dbReference>
<dbReference type="Pfam" id="PF00669">
    <property type="entry name" value="Flagellin_N"/>
    <property type="match status" value="1"/>
</dbReference>
<keyword evidence="8" id="KW-1185">Reference proteome</keyword>
<dbReference type="InterPro" id="IPR046358">
    <property type="entry name" value="Flagellin_C"/>
</dbReference>
<dbReference type="PRINTS" id="PR00207">
    <property type="entry name" value="FLAGELLIN"/>
</dbReference>
<dbReference type="Pfam" id="PF00700">
    <property type="entry name" value="Flagellin_C"/>
    <property type="match status" value="1"/>
</dbReference>
<dbReference type="InterPro" id="IPR042187">
    <property type="entry name" value="Flagellin_C_sub2"/>
</dbReference>
<name>A0ABP8E297_9MICO</name>
<dbReference type="Gene3D" id="3.30.70.2120">
    <property type="match status" value="1"/>
</dbReference>
<evidence type="ECO:0000313" key="7">
    <source>
        <dbReference type="EMBL" id="GAA4266341.1"/>
    </source>
</evidence>
<dbReference type="Gene3D" id="1.20.1330.10">
    <property type="entry name" value="f41 fragment of flagellin, N-terminal domain"/>
    <property type="match status" value="1"/>
</dbReference>
<evidence type="ECO:0000256" key="3">
    <source>
        <dbReference type="ARBA" id="ARBA00023143"/>
    </source>
</evidence>
<keyword evidence="7" id="KW-0282">Flagellum</keyword>
<comment type="function">
    <text evidence="4">Flagellin is the subunit protein which polymerizes to form the filaments of bacterial flagella.</text>
</comment>
<comment type="similarity">
    <text evidence="1 4">Belongs to the bacterial flagellin family.</text>
</comment>
<reference evidence="8" key="1">
    <citation type="journal article" date="2019" name="Int. J. Syst. Evol. Microbiol.">
        <title>The Global Catalogue of Microorganisms (GCM) 10K type strain sequencing project: providing services to taxonomists for standard genome sequencing and annotation.</title>
        <authorList>
            <consortium name="The Broad Institute Genomics Platform"/>
            <consortium name="The Broad Institute Genome Sequencing Center for Infectious Disease"/>
            <person name="Wu L."/>
            <person name="Ma J."/>
        </authorList>
    </citation>
    <scope>NUCLEOTIDE SEQUENCE [LARGE SCALE GENOMIC DNA]</scope>
    <source>
        <strain evidence="8">JCM 17442</strain>
    </source>
</reference>
<feature type="domain" description="Flagellin N-terminal" evidence="5">
    <location>
        <begin position="5"/>
        <end position="141"/>
    </location>
</feature>
<protein>
    <recommendedName>
        <fullName evidence="2 4">Flagellin</fullName>
    </recommendedName>
</protein>